<evidence type="ECO:0000313" key="5">
    <source>
        <dbReference type="EMBL" id="KER24862.1"/>
    </source>
</evidence>
<accession>A0A074ZGR8</accession>
<dbReference type="InterPro" id="IPR000717">
    <property type="entry name" value="PCI_dom"/>
</dbReference>
<evidence type="ECO:0000259" key="4">
    <source>
        <dbReference type="SMART" id="SM00088"/>
    </source>
</evidence>
<dbReference type="RefSeq" id="XP_009171411.1">
    <property type="nucleotide sequence ID" value="XM_009173147.1"/>
</dbReference>
<evidence type="ECO:0000256" key="1">
    <source>
        <dbReference type="ARBA" id="ARBA00008482"/>
    </source>
</evidence>
<dbReference type="SMART" id="SM00088">
    <property type="entry name" value="PINT"/>
    <property type="match status" value="1"/>
</dbReference>
<evidence type="ECO:0000313" key="6">
    <source>
        <dbReference type="Proteomes" id="UP000054324"/>
    </source>
</evidence>
<evidence type="ECO:0000256" key="3">
    <source>
        <dbReference type="SAM" id="MobiDB-lite"/>
    </source>
</evidence>
<proteinExistence type="inferred from homology"/>
<feature type="region of interest" description="Disordered" evidence="3">
    <location>
        <begin position="242"/>
        <end position="279"/>
    </location>
</feature>
<sequence>MHAMEAPGESDSEGGCSRRFLWMENRNKACEPKPRLFVFGEFLDHPCVRNLSHGPHAAFADLLNLFCYGSFETYLAEPTKYPELSSAQIRKLKQLSIIDEAHSRKLIPYESLFKKLDVESSRELEDLIIELFYLDALTGKLDQQRALLEVDSAIGRDVRIEQIPELNATMNTWLDRVESILTHIANEVKLANDRRFEMQLHKKRVQEAAASVKEALRGQLSKTEPDTPRMDIDDHMVHPDLLPDGRGIPTRPSLDCPAGDKDGRNRLGVFKGLRKGAKQ</sequence>
<dbReference type="CTD" id="20321769"/>
<dbReference type="OrthoDB" id="10265275at2759"/>
<comment type="similarity">
    <text evidence="1">Belongs to the CSN7/EIF3M family. CSN7 subfamily.</text>
</comment>
<dbReference type="Proteomes" id="UP000054324">
    <property type="component" value="Unassembled WGS sequence"/>
</dbReference>
<dbReference type="PANTHER" id="PTHR15350:SF5">
    <property type="entry name" value="COP9 SIGNALOSOME COMPLEX SUBUNIT 7"/>
    <property type="match status" value="1"/>
</dbReference>
<dbReference type="GO" id="GO:0008180">
    <property type="term" value="C:COP9 signalosome"/>
    <property type="evidence" value="ECO:0007669"/>
    <property type="project" value="UniProtKB-KW"/>
</dbReference>
<dbReference type="GeneID" id="20321769"/>
<dbReference type="KEGG" id="ovi:T265_07590"/>
<keyword evidence="2" id="KW-0736">Signalosome</keyword>
<dbReference type="EMBL" id="KL596795">
    <property type="protein sequence ID" value="KER24862.1"/>
    <property type="molecule type" value="Genomic_DNA"/>
</dbReference>
<feature type="domain" description="PCI" evidence="4">
    <location>
        <begin position="83"/>
        <end position="173"/>
    </location>
</feature>
<organism evidence="5 6">
    <name type="scientific">Opisthorchis viverrini</name>
    <name type="common">Southeast Asian liver fluke</name>
    <dbReference type="NCBI Taxonomy" id="6198"/>
    <lineage>
        <taxon>Eukaryota</taxon>
        <taxon>Metazoa</taxon>
        <taxon>Spiralia</taxon>
        <taxon>Lophotrochozoa</taxon>
        <taxon>Platyhelminthes</taxon>
        <taxon>Trematoda</taxon>
        <taxon>Digenea</taxon>
        <taxon>Opisthorchiida</taxon>
        <taxon>Opisthorchiata</taxon>
        <taxon>Opisthorchiidae</taxon>
        <taxon>Opisthorchis</taxon>
    </lineage>
</organism>
<reference evidence="5 6" key="1">
    <citation type="submission" date="2013-11" db="EMBL/GenBank/DDBJ databases">
        <title>Opisthorchis viverrini - life in the bile duct.</title>
        <authorList>
            <person name="Young N.D."/>
            <person name="Nagarajan N."/>
            <person name="Lin S.J."/>
            <person name="Korhonen P.K."/>
            <person name="Jex A.R."/>
            <person name="Hall R.S."/>
            <person name="Safavi-Hemami H."/>
            <person name="Kaewkong W."/>
            <person name="Bertrand D."/>
            <person name="Gao S."/>
            <person name="Seet Q."/>
            <person name="Wongkham S."/>
            <person name="Teh B.T."/>
            <person name="Wongkham C."/>
            <person name="Intapan P.M."/>
            <person name="Maleewong W."/>
            <person name="Yang X."/>
            <person name="Hu M."/>
            <person name="Wang Z."/>
            <person name="Hofmann A."/>
            <person name="Sternberg P.W."/>
            <person name="Tan P."/>
            <person name="Wang J."/>
            <person name="Gasser R.B."/>
        </authorList>
    </citation>
    <scope>NUCLEOTIDE SEQUENCE [LARGE SCALE GENOMIC DNA]</scope>
</reference>
<name>A0A074ZGR8_OPIVI</name>
<keyword evidence="6" id="KW-1185">Reference proteome</keyword>
<evidence type="ECO:0000256" key="2">
    <source>
        <dbReference type="ARBA" id="ARBA00022790"/>
    </source>
</evidence>
<dbReference type="STRING" id="6198.A0A074ZGR8"/>
<dbReference type="InterPro" id="IPR045237">
    <property type="entry name" value="COPS7/eIF3m"/>
</dbReference>
<dbReference type="PANTHER" id="PTHR15350">
    <property type="entry name" value="COP9 SIGNALOSOME COMPLEX SUBUNIT 7/DENDRITIC CELL PROTEIN GA17"/>
    <property type="match status" value="1"/>
</dbReference>
<dbReference type="AlphaFoldDB" id="A0A074ZGR8"/>
<protein>
    <recommendedName>
        <fullName evidence="4">PCI domain-containing protein</fullName>
    </recommendedName>
</protein>
<gene>
    <name evidence="5" type="ORF">T265_07590</name>
</gene>